<comment type="caution">
    <text evidence="5">The sequence shown here is derived from an EMBL/GenBank/DDBJ whole genome shotgun (WGS) entry which is preliminary data.</text>
</comment>
<dbReference type="Proteomes" id="UP000663848">
    <property type="component" value="Unassembled WGS sequence"/>
</dbReference>
<gene>
    <name evidence="3" type="ORF">FME351_LOCUS12736</name>
    <name evidence="5" type="ORF">GRG538_LOCUS27313</name>
    <name evidence="6" type="ORF">HFQ381_LOCUS3698</name>
    <name evidence="4" type="ORF">LUA448_LOCUS25035</name>
    <name evidence="9" type="ORF">QYT958_LOCUS15241</name>
    <name evidence="2" type="ORF">TIS948_LOCUS29284</name>
    <name evidence="8" type="ORF">TSG867_LOCUS9499</name>
    <name evidence="7" type="ORF">UJA718_LOCUS13897</name>
</gene>
<evidence type="ECO:0000313" key="2">
    <source>
        <dbReference type="EMBL" id="CAF3418863.1"/>
    </source>
</evidence>
<keyword evidence="11" id="KW-1185">Reference proteome</keyword>
<evidence type="ECO:0000256" key="1">
    <source>
        <dbReference type="SAM" id="MobiDB-lite"/>
    </source>
</evidence>
<evidence type="ECO:0000313" key="6">
    <source>
        <dbReference type="EMBL" id="CAF4139888.1"/>
    </source>
</evidence>
<protein>
    <submittedName>
        <fullName evidence="5">Uncharacterized protein</fullName>
    </submittedName>
</protein>
<dbReference type="Proteomes" id="UP000663872">
    <property type="component" value="Unassembled WGS sequence"/>
</dbReference>
<name>A0A818TIX6_9BILA</name>
<dbReference type="EMBL" id="CAJNXB010005317">
    <property type="protein sequence ID" value="CAF3418863.1"/>
    <property type="molecule type" value="Genomic_DNA"/>
</dbReference>
<sequence>MLATAHTPNHYIHPRIYENQWIDNQSSRLNFLTIQTIPEEPDIFDCQKSYHTDSECSSLSTEDLYVVLEVQRPRPTNEPINKIEKPLSFAQIIDDEHHVEYNQLVEPLVLEISSKEYAVEKIITLPLVDNVLCYTPKIFNKSITKSYYDSLNDKKRNYKPIEHSSASISWTTSEQQSRNDSYSNESLDSIENNSPKISSQQTRKTTTFAHLTSQRRLNSTIQIQRENPIAEKTTLTHTFAFDRTCMIKYNRVKNEKIDQDEIVLPFYLNHKPKIDNSALLSNNSITKSPVFRLAKKRSQTIKSEYYLPDEVMKSSEPSLLQVKYLDGRATLVNNHIRELSEKSENLSNSISSRTSVSKMFHTEDISLYESLRKRISNRFQNILKSSSTEKPKTWQHKTIFELFSERKK</sequence>
<dbReference type="EMBL" id="CAJOBP010001918">
    <property type="protein sequence ID" value="CAF4321485.1"/>
    <property type="molecule type" value="Genomic_DNA"/>
</dbReference>
<dbReference type="EMBL" id="CAJNYD010003316">
    <property type="protein sequence ID" value="CAF3496821.1"/>
    <property type="molecule type" value="Genomic_DNA"/>
</dbReference>
<dbReference type="EMBL" id="CAJNYT010004735">
    <property type="protein sequence ID" value="CAF3685389.1"/>
    <property type="molecule type" value="Genomic_DNA"/>
</dbReference>
<evidence type="ECO:0000313" key="4">
    <source>
        <dbReference type="EMBL" id="CAF3496821.1"/>
    </source>
</evidence>
<dbReference type="EMBL" id="CAJOBQ010000417">
    <property type="protein sequence ID" value="CAF4350390.1"/>
    <property type="molecule type" value="Genomic_DNA"/>
</dbReference>
<evidence type="ECO:0000313" key="11">
    <source>
        <dbReference type="Proteomes" id="UP000663873"/>
    </source>
</evidence>
<dbReference type="Proteomes" id="UP000663825">
    <property type="component" value="Unassembled WGS sequence"/>
</dbReference>
<dbReference type="EMBL" id="CAJNYU010001475">
    <property type="protein sequence ID" value="CAF3442019.1"/>
    <property type="molecule type" value="Genomic_DNA"/>
</dbReference>
<proteinExistence type="predicted"/>
<evidence type="ECO:0000313" key="7">
    <source>
        <dbReference type="EMBL" id="CAF4321485.1"/>
    </source>
</evidence>
<organism evidence="5 10">
    <name type="scientific">Rotaria socialis</name>
    <dbReference type="NCBI Taxonomy" id="392032"/>
    <lineage>
        <taxon>Eukaryota</taxon>
        <taxon>Metazoa</taxon>
        <taxon>Spiralia</taxon>
        <taxon>Gnathifera</taxon>
        <taxon>Rotifera</taxon>
        <taxon>Eurotatoria</taxon>
        <taxon>Bdelloidea</taxon>
        <taxon>Philodinida</taxon>
        <taxon>Philodinidae</taxon>
        <taxon>Rotaria</taxon>
    </lineage>
</organism>
<dbReference type="Proteomes" id="UP000663873">
    <property type="component" value="Unassembled WGS sequence"/>
</dbReference>
<dbReference type="EMBL" id="CAJOBO010000137">
    <property type="protein sequence ID" value="CAF4139888.1"/>
    <property type="molecule type" value="Genomic_DNA"/>
</dbReference>
<evidence type="ECO:0000313" key="3">
    <source>
        <dbReference type="EMBL" id="CAF3442019.1"/>
    </source>
</evidence>
<dbReference type="AlphaFoldDB" id="A0A818TIX6"/>
<dbReference type="Proteomes" id="UP000663833">
    <property type="component" value="Unassembled WGS sequence"/>
</dbReference>
<accession>A0A818TIX6</accession>
<evidence type="ECO:0000313" key="5">
    <source>
        <dbReference type="EMBL" id="CAF3685389.1"/>
    </source>
</evidence>
<reference evidence="5" key="1">
    <citation type="submission" date="2021-02" db="EMBL/GenBank/DDBJ databases">
        <authorList>
            <person name="Nowell W R."/>
        </authorList>
    </citation>
    <scope>NUCLEOTIDE SEQUENCE</scope>
</reference>
<dbReference type="Proteomes" id="UP000663862">
    <property type="component" value="Unassembled WGS sequence"/>
</dbReference>
<feature type="region of interest" description="Disordered" evidence="1">
    <location>
        <begin position="166"/>
        <end position="205"/>
    </location>
</feature>
<evidence type="ECO:0000313" key="9">
    <source>
        <dbReference type="EMBL" id="CAF4657000.1"/>
    </source>
</evidence>
<dbReference type="EMBL" id="CAJOBR010002100">
    <property type="protein sequence ID" value="CAF4657000.1"/>
    <property type="molecule type" value="Genomic_DNA"/>
</dbReference>
<evidence type="ECO:0000313" key="8">
    <source>
        <dbReference type="EMBL" id="CAF4350390.1"/>
    </source>
</evidence>
<dbReference type="OrthoDB" id="10018306at2759"/>
<dbReference type="Proteomes" id="UP000663869">
    <property type="component" value="Unassembled WGS sequence"/>
</dbReference>
<evidence type="ECO:0000313" key="10">
    <source>
        <dbReference type="Proteomes" id="UP000663872"/>
    </source>
</evidence>
<dbReference type="Proteomes" id="UP000663851">
    <property type="component" value="Unassembled WGS sequence"/>
</dbReference>